<keyword evidence="2" id="KW-1185">Reference proteome</keyword>
<dbReference type="Proteomes" id="UP001217178">
    <property type="component" value="Unassembled WGS sequence"/>
</dbReference>
<name>A0ABT5LK51_9GAMM</name>
<dbReference type="EMBL" id="JAQRFI010000093">
    <property type="protein sequence ID" value="MDC9591507.1"/>
    <property type="molecule type" value="Genomic_DNA"/>
</dbReference>
<gene>
    <name evidence="1" type="ORF">PSI23_20035</name>
</gene>
<dbReference type="RefSeq" id="WP_273556725.1">
    <property type="nucleotide sequence ID" value="NZ_JAQRFI010000093.1"/>
</dbReference>
<sequence>MLKIFKEYPNVKLIYSEDSKLDFKLFNDEYFTVNKLNKPMPEETMKPMPEAVVGGVK</sequence>
<organism evidence="1 2">
    <name type="scientific">Xenorhabdus yunnanensis</name>
    <dbReference type="NCBI Taxonomy" id="3025878"/>
    <lineage>
        <taxon>Bacteria</taxon>
        <taxon>Pseudomonadati</taxon>
        <taxon>Pseudomonadota</taxon>
        <taxon>Gammaproteobacteria</taxon>
        <taxon>Enterobacterales</taxon>
        <taxon>Morganellaceae</taxon>
        <taxon>Xenorhabdus</taxon>
    </lineage>
</organism>
<comment type="caution">
    <text evidence="1">The sequence shown here is derived from an EMBL/GenBank/DDBJ whole genome shotgun (WGS) entry which is preliminary data.</text>
</comment>
<proteinExistence type="predicted"/>
<protein>
    <submittedName>
        <fullName evidence="1">Uncharacterized protein</fullName>
    </submittedName>
</protein>
<evidence type="ECO:0000313" key="2">
    <source>
        <dbReference type="Proteomes" id="UP001217178"/>
    </source>
</evidence>
<evidence type="ECO:0000313" key="1">
    <source>
        <dbReference type="EMBL" id="MDC9591507.1"/>
    </source>
</evidence>
<accession>A0ABT5LK51</accession>
<reference evidence="1 2" key="1">
    <citation type="submission" date="2023-02" db="EMBL/GenBank/DDBJ databases">
        <title>Entomopathogenic bacteria.</title>
        <authorList>
            <person name="Machado R.A."/>
        </authorList>
    </citation>
    <scope>NUCLEOTIDE SEQUENCE [LARGE SCALE GENOMIC DNA]</scope>
    <source>
        <strain evidence="1 2">XENO-10</strain>
    </source>
</reference>